<evidence type="ECO:0000256" key="1">
    <source>
        <dbReference type="ARBA" id="ARBA00022737"/>
    </source>
</evidence>
<dbReference type="PANTHER" id="PTHR10039">
    <property type="entry name" value="AMELOGENIN"/>
    <property type="match status" value="1"/>
</dbReference>
<evidence type="ECO:0000259" key="2">
    <source>
        <dbReference type="Pfam" id="PF20415"/>
    </source>
</evidence>
<dbReference type="SMART" id="SM00320">
    <property type="entry name" value="WD40"/>
    <property type="match status" value="2"/>
</dbReference>
<dbReference type="Gene3D" id="3.40.50.300">
    <property type="entry name" value="P-loop containing nucleotide triphosphate hydrolases"/>
    <property type="match status" value="1"/>
</dbReference>
<keyword evidence="1" id="KW-0677">Repeat</keyword>
<name>A0A0D7AZR0_9AGAR</name>
<proteinExistence type="predicted"/>
<dbReference type="OrthoDB" id="3266532at2759"/>
<reference evidence="4 5" key="1">
    <citation type="journal article" date="2015" name="Fungal Genet. Biol.">
        <title>Evolution of novel wood decay mechanisms in Agaricales revealed by the genome sequences of Fistulina hepatica and Cylindrobasidium torrendii.</title>
        <authorList>
            <person name="Floudas D."/>
            <person name="Held B.W."/>
            <person name="Riley R."/>
            <person name="Nagy L.G."/>
            <person name="Koehler G."/>
            <person name="Ransdell A.S."/>
            <person name="Younus H."/>
            <person name="Chow J."/>
            <person name="Chiniquy J."/>
            <person name="Lipzen A."/>
            <person name="Tritt A."/>
            <person name="Sun H."/>
            <person name="Haridas S."/>
            <person name="LaButti K."/>
            <person name="Ohm R.A."/>
            <person name="Kues U."/>
            <person name="Blanchette R.A."/>
            <person name="Grigoriev I.V."/>
            <person name="Minto R.E."/>
            <person name="Hibbett D.S."/>
        </authorList>
    </citation>
    <scope>NUCLEOTIDE SEQUENCE [LARGE SCALE GENOMIC DNA]</scope>
    <source>
        <strain evidence="4 5">FP15055 ss-10</strain>
    </source>
</reference>
<dbReference type="InterPro" id="IPR015943">
    <property type="entry name" value="WD40/YVTN_repeat-like_dom_sf"/>
</dbReference>
<dbReference type="InterPro" id="IPR027417">
    <property type="entry name" value="P-loop_NTPase"/>
</dbReference>
<dbReference type="Proteomes" id="UP000054007">
    <property type="component" value="Unassembled WGS sequence"/>
</dbReference>
<feature type="domain" description="DUF6699" evidence="2">
    <location>
        <begin position="880"/>
        <end position="943"/>
    </location>
</feature>
<dbReference type="InterPro" id="IPR001680">
    <property type="entry name" value="WD40_rpt"/>
</dbReference>
<organism evidence="4 5">
    <name type="scientific">Cylindrobasidium torrendii FP15055 ss-10</name>
    <dbReference type="NCBI Taxonomy" id="1314674"/>
    <lineage>
        <taxon>Eukaryota</taxon>
        <taxon>Fungi</taxon>
        <taxon>Dikarya</taxon>
        <taxon>Basidiomycota</taxon>
        <taxon>Agaricomycotina</taxon>
        <taxon>Agaricomycetes</taxon>
        <taxon>Agaricomycetidae</taxon>
        <taxon>Agaricales</taxon>
        <taxon>Marasmiineae</taxon>
        <taxon>Physalacriaceae</taxon>
        <taxon>Cylindrobasidium</taxon>
    </lineage>
</organism>
<protein>
    <submittedName>
        <fullName evidence="4">Uncharacterized protein</fullName>
    </submittedName>
</protein>
<sequence length="960" mass="105953">MEHTLSRTLSLGSIPSNATAAESTSQLGSLSDANEDGRHIAQMLADIELNDFPRASEALYDADLDPSCDLLSGLNSIRAPCTEGTRVDVLHRIIQWHDSTPVEGASVFWLSGMAGTGKSSIAYSVCEQLNRRRGALGASFFCSRQIPPTRRSRSLIPTIAFQLARRSVSYRGALLNADMDAVRDISHQFDAFLLEPWEASIREDATPPSGLIVIDALDQIEDEAGFTFLALLIKSSKRLSGLKILVTSRTDPHMEGGLLSSSIIFRLEDVEEAVVKCDILLYLSAELPDLFATREQRLRRLSHEANGSFVYAATAVRVILSTSSVQGQEEQLDDILYAEAGNSLDKLYANILHRALPNEQHLQKPMISALNTFLCAEEPLSVSAASDLTDGVDEESVLRLVQNLDPVAFVASGNRCVYVYHQSFCDYTLDPCRSGDIRARHVALSLACLRSMDALRFNLCGMRSSLITDDFDPPDCDEMSGSLRYACRHWAVHVVKSMPTGDEQLVGLVSNFVENKVLFWIEAMSIMGLANECAQSLESVKEALSAANLKGASPTLIHDLGLLSHFAQVFAENPMTSRFTPQLYLQSLSSQRWRPLFARLSARIPQIPAVDSHLTSKFPVDTDFDLFDGVDFVNSENYEALAREADNGWVALIAVGSHRLLTSNGFHSLRLWDLVEHREVWALVDESACVTALAISSDGLRVVCSWDDQSLRMYDIPDERTSPPVPRWSTAMTSSTREELLGPLWRSPFIDSRISSVRFSGSNDEAIVALCGDGLVRAWNASNGHTLPHPLNLPEKEIDIASNESYFPSDSDEEEDDKGLTRQSFRRFSFPSCRDVGLVMNPLFNHPTTHPELGLFLDLSASTFMPMVEVHNCGSKLPLSPSYLAAPATFPPVPELHIFCDAPKVPIIHAKSLDGGAGLTVADVLEAIHTNMQSKFTTKSWACMSHLEQLEAPYLEWWII</sequence>
<feature type="domain" description="Nephrocystin 3-like N-terminal" evidence="3">
    <location>
        <begin position="94"/>
        <end position="249"/>
    </location>
</feature>
<dbReference type="PANTHER" id="PTHR10039:SF14">
    <property type="entry name" value="NACHT DOMAIN-CONTAINING PROTEIN"/>
    <property type="match status" value="1"/>
</dbReference>
<evidence type="ECO:0000313" key="4">
    <source>
        <dbReference type="EMBL" id="KIY63692.1"/>
    </source>
</evidence>
<dbReference type="SUPFAM" id="SSF50998">
    <property type="entry name" value="Quinoprotein alcohol dehydrogenase-like"/>
    <property type="match status" value="1"/>
</dbReference>
<evidence type="ECO:0000313" key="5">
    <source>
        <dbReference type="Proteomes" id="UP000054007"/>
    </source>
</evidence>
<dbReference type="Pfam" id="PF24883">
    <property type="entry name" value="NPHP3_N"/>
    <property type="match status" value="1"/>
</dbReference>
<gene>
    <name evidence="4" type="ORF">CYLTODRAFT_493703</name>
</gene>
<dbReference type="Pfam" id="PF20415">
    <property type="entry name" value="DUF6699"/>
    <property type="match status" value="1"/>
</dbReference>
<evidence type="ECO:0000259" key="3">
    <source>
        <dbReference type="Pfam" id="PF24883"/>
    </source>
</evidence>
<dbReference type="SUPFAM" id="SSF52540">
    <property type="entry name" value="P-loop containing nucleoside triphosphate hydrolases"/>
    <property type="match status" value="1"/>
</dbReference>
<dbReference type="InterPro" id="IPR046522">
    <property type="entry name" value="DUF6699"/>
</dbReference>
<dbReference type="InterPro" id="IPR011047">
    <property type="entry name" value="Quinoprotein_ADH-like_sf"/>
</dbReference>
<dbReference type="STRING" id="1314674.A0A0D7AZR0"/>
<keyword evidence="5" id="KW-1185">Reference proteome</keyword>
<accession>A0A0D7AZR0</accession>
<dbReference type="EMBL" id="KN880679">
    <property type="protein sequence ID" value="KIY63692.1"/>
    <property type="molecule type" value="Genomic_DNA"/>
</dbReference>
<dbReference type="Gene3D" id="2.130.10.10">
    <property type="entry name" value="YVTN repeat-like/Quinoprotein amine dehydrogenase"/>
    <property type="match status" value="1"/>
</dbReference>
<dbReference type="InterPro" id="IPR056884">
    <property type="entry name" value="NPHP3-like_N"/>
</dbReference>
<dbReference type="AlphaFoldDB" id="A0A0D7AZR0"/>